<evidence type="ECO:0000259" key="2">
    <source>
        <dbReference type="Pfam" id="PF19823"/>
    </source>
</evidence>
<name>A0A0A5HJ07_9BACI</name>
<feature type="domain" description="DUF6305" evidence="2">
    <location>
        <begin position="42"/>
        <end position="195"/>
    </location>
</feature>
<keyword evidence="4" id="KW-1185">Reference proteome</keyword>
<evidence type="ECO:0000313" key="3">
    <source>
        <dbReference type="EMBL" id="KGX83622.1"/>
    </source>
</evidence>
<evidence type="ECO:0000256" key="1">
    <source>
        <dbReference type="SAM" id="SignalP"/>
    </source>
</evidence>
<dbReference type="EMBL" id="AVPF01000093">
    <property type="protein sequence ID" value="KGX83622.1"/>
    <property type="molecule type" value="Genomic_DNA"/>
</dbReference>
<dbReference type="AlphaFoldDB" id="A0A0A5HJ07"/>
<evidence type="ECO:0000313" key="4">
    <source>
        <dbReference type="Proteomes" id="UP000030403"/>
    </source>
</evidence>
<dbReference type="OrthoDB" id="2691990at2"/>
<comment type="caution">
    <text evidence="3">The sequence shown here is derived from an EMBL/GenBank/DDBJ whole genome shotgun (WGS) entry which is preliminary data.</text>
</comment>
<dbReference type="InterPro" id="IPR046272">
    <property type="entry name" value="DUF6305"/>
</dbReference>
<organism evidence="3 4">
    <name type="scientific">Pontibacillus marinus BH030004 = DSM 16465</name>
    <dbReference type="NCBI Taxonomy" id="1385511"/>
    <lineage>
        <taxon>Bacteria</taxon>
        <taxon>Bacillati</taxon>
        <taxon>Bacillota</taxon>
        <taxon>Bacilli</taxon>
        <taxon>Bacillales</taxon>
        <taxon>Bacillaceae</taxon>
        <taxon>Pontibacillus</taxon>
    </lineage>
</organism>
<gene>
    <name evidence="3" type="ORF">N783_11330</name>
</gene>
<dbReference type="RefSeq" id="WP_027445442.1">
    <property type="nucleotide sequence ID" value="NZ_AULJ01000008.1"/>
</dbReference>
<keyword evidence="1" id="KW-0732">Signal</keyword>
<feature type="chain" id="PRO_5038792842" description="DUF6305 domain-containing protein" evidence="1">
    <location>
        <begin position="20"/>
        <end position="196"/>
    </location>
</feature>
<protein>
    <recommendedName>
        <fullName evidence="2">DUF6305 domain-containing protein</fullName>
    </recommendedName>
</protein>
<feature type="signal peptide" evidence="1">
    <location>
        <begin position="1"/>
        <end position="19"/>
    </location>
</feature>
<reference evidence="3 4" key="1">
    <citation type="submission" date="2013-08" db="EMBL/GenBank/DDBJ databases">
        <authorList>
            <person name="Huang J."/>
            <person name="Wang G."/>
        </authorList>
    </citation>
    <scope>NUCLEOTIDE SEQUENCE [LARGE SCALE GENOMIC DNA]</scope>
    <source>
        <strain evidence="3 4">BH030004</strain>
    </source>
</reference>
<dbReference type="Pfam" id="PF19823">
    <property type="entry name" value="DUF6305"/>
    <property type="match status" value="1"/>
</dbReference>
<dbReference type="Proteomes" id="UP000030403">
    <property type="component" value="Unassembled WGS sequence"/>
</dbReference>
<accession>A0A0A5HJ07</accession>
<sequence>MKKYSLAAFLLFLCVGVMLVNQRTSEGEKMNTWPNLPAPIGEAPMLITSAGQATEGKVFSFITKDLHLEGDYRPRALASDLYDYSTLVIVAGYSPHGLNQTYRSIKEEKKRVHRLLHEAERSSIPTILIHMGGAARDDEITWSIMEESMHHLDYVIGFREMKQKKELVKLADDYDVPVTLVDEMEDLRTPFNSVFR</sequence>
<proteinExistence type="predicted"/>
<dbReference type="eggNOG" id="ENOG502ZBH5">
    <property type="taxonomic scope" value="Bacteria"/>
</dbReference>
<dbReference type="STRING" id="1385511.GCA_000425225_00864"/>